<evidence type="ECO:0000256" key="1">
    <source>
        <dbReference type="ARBA" id="ARBA00005454"/>
    </source>
</evidence>
<proteinExistence type="inferred from homology"/>
<dbReference type="InterPro" id="IPR005225">
    <property type="entry name" value="Small_GTP-bd"/>
</dbReference>
<dbReference type="GO" id="GO:0043022">
    <property type="term" value="F:ribosome binding"/>
    <property type="evidence" value="ECO:0007669"/>
    <property type="project" value="UniProtKB-UniRule"/>
</dbReference>
<dbReference type="Gene3D" id="3.30.70.240">
    <property type="match status" value="1"/>
</dbReference>
<dbReference type="PRINTS" id="PR00315">
    <property type="entry name" value="ELONGATNFCT"/>
</dbReference>
<keyword evidence="15" id="KW-1185">Reference proteome</keyword>
<dbReference type="SUPFAM" id="SSF54980">
    <property type="entry name" value="EF-G C-terminal domain-like"/>
    <property type="match status" value="2"/>
</dbReference>
<evidence type="ECO:0000256" key="5">
    <source>
        <dbReference type="ARBA" id="ARBA00022917"/>
    </source>
</evidence>
<comment type="caution">
    <text evidence="14">The sequence shown here is derived from an EMBL/GenBank/DDBJ whole genome shotgun (WGS) entry which is preliminary data.</text>
</comment>
<comment type="subcellular location">
    <subcellularLocation>
        <location evidence="12">Cell membrane</location>
        <topology evidence="12">Peripheral membrane protein</topology>
        <orientation evidence="12">Cytoplasmic side</orientation>
    </subcellularLocation>
</comment>
<dbReference type="FunFam" id="2.40.30.10:FF:000015">
    <property type="entry name" value="Translation factor GUF1, mitochondrial"/>
    <property type="match status" value="1"/>
</dbReference>
<evidence type="ECO:0000256" key="9">
    <source>
        <dbReference type="ARBA" id="ARBA00057626"/>
    </source>
</evidence>
<keyword evidence="2 12" id="KW-1003">Cell membrane</keyword>
<dbReference type="PROSITE" id="PS51722">
    <property type="entry name" value="G_TR_2"/>
    <property type="match status" value="1"/>
</dbReference>
<evidence type="ECO:0000259" key="13">
    <source>
        <dbReference type="PROSITE" id="PS51722"/>
    </source>
</evidence>
<dbReference type="GO" id="GO:0005525">
    <property type="term" value="F:GTP binding"/>
    <property type="evidence" value="ECO:0007669"/>
    <property type="project" value="UniProtKB-UniRule"/>
</dbReference>
<evidence type="ECO:0000256" key="4">
    <source>
        <dbReference type="ARBA" id="ARBA00022801"/>
    </source>
</evidence>
<dbReference type="Pfam" id="PF00679">
    <property type="entry name" value="EFG_C"/>
    <property type="match status" value="1"/>
</dbReference>
<dbReference type="SUPFAM" id="SSF50447">
    <property type="entry name" value="Translation proteins"/>
    <property type="match status" value="1"/>
</dbReference>
<protein>
    <recommendedName>
        <fullName evidence="11 12">Elongation factor 4</fullName>
        <shortName evidence="12">EF-4</shortName>
        <ecNumber evidence="11 12">3.6.5.n1</ecNumber>
    </recommendedName>
    <alternativeName>
        <fullName evidence="12">Ribosomal back-translocase LepA</fullName>
    </alternativeName>
</protein>
<dbReference type="InterPro" id="IPR035647">
    <property type="entry name" value="EFG_III/V"/>
</dbReference>
<evidence type="ECO:0000256" key="2">
    <source>
        <dbReference type="ARBA" id="ARBA00022475"/>
    </source>
</evidence>
<dbReference type="RefSeq" id="WP_116161051.1">
    <property type="nucleotide sequence ID" value="NZ_JACHJY010000001.1"/>
</dbReference>
<keyword evidence="5 12" id="KW-0648">Protein biosynthesis</keyword>
<evidence type="ECO:0000313" key="14">
    <source>
        <dbReference type="EMBL" id="MBB4979525.1"/>
    </source>
</evidence>
<dbReference type="GO" id="GO:0005886">
    <property type="term" value="C:plasma membrane"/>
    <property type="evidence" value="ECO:0007669"/>
    <property type="project" value="UniProtKB-SubCell"/>
</dbReference>
<dbReference type="EC" id="3.6.5.n1" evidence="11 12"/>
<dbReference type="CDD" id="cd03709">
    <property type="entry name" value="lepA_C"/>
    <property type="match status" value="1"/>
</dbReference>
<evidence type="ECO:0000256" key="7">
    <source>
        <dbReference type="ARBA" id="ARBA00023136"/>
    </source>
</evidence>
<feature type="binding site" evidence="12">
    <location>
        <begin position="29"/>
        <end position="34"/>
    </location>
    <ligand>
        <name>GTP</name>
        <dbReference type="ChEBI" id="CHEBI:37565"/>
    </ligand>
</feature>
<evidence type="ECO:0000256" key="8">
    <source>
        <dbReference type="ARBA" id="ARBA00050293"/>
    </source>
</evidence>
<dbReference type="FunFam" id="3.30.70.870:FF:000004">
    <property type="entry name" value="Translation factor GUF1, mitochondrial"/>
    <property type="match status" value="1"/>
</dbReference>
<sequence>MPATPTNVPEPSRTDPALIRNFCIIAHIDHGKSTLADRMLQLTGVVDQRQMRAQYLDRMDIERERGITIKSQAVRLPWAPTDGQGGGKTHILNMIDTPGHVDFTYEVSRSLAACEGTILLVDAAQGIEAQTLANLYLAMENDLTIVPVLNKIDLPAAQPEKFADELANLIGCQPEDVLKVSAKTGMGVEALLDRVVQDIPAPVGVADAPARAMIFDSVYDSYRGVVTYVRVVDGQLNKRERIKMMSTGATHELLEIGVSSPEMTSSDGLGVGEVGYLITGVKDVRQSKVGDTITSLHQGATEALGGYKDPKPMVFSGLYPLDGSEYPDLREALDKLQLNDAALVYEPETSAALGFGFRVGFLGLLHLDVIRERLEREFGLDLIATAPNVVYRVVMEDGSEHTVTNPSEFPEGKINDVFEPVVRATILAPSEFIGAIMELCQTRRGTLIGMDYLSEDRVEIRYTLPLAEIVFDFFDQLKSKTRGYASLDYEPTGEQASSLVKVDILLHGDKVDAFSAVTHKDAAYAYGVRLVAKLRELIPRQAFEVPIQAAIGSRVIARETIRAIRKDVLAKCYGGDISRKRKLLEKQKEGKKRMKMVGSVEVPQEAFIAVLSSDESSGKGKK</sequence>
<dbReference type="PANTHER" id="PTHR43512:SF4">
    <property type="entry name" value="TRANSLATION FACTOR GUF1 HOMOLOG, CHLOROPLASTIC"/>
    <property type="match status" value="1"/>
</dbReference>
<comment type="function">
    <text evidence="9 12">Required for accurate and efficient protein synthesis under certain stress conditions. May act as a fidelity factor of the translation reaction, by catalyzing a one-codon backward translocation of tRNAs on improperly translocated ribosomes. Back-translocation proceeds from a post-translocation (POST) complex to a pre-translocation (PRE) complex, thus giving elongation factor G a second chance to translocate the tRNAs correctly. Binds to ribosomes in a GTP-dependent manner.</text>
</comment>
<dbReference type="SMART" id="SM00838">
    <property type="entry name" value="EFG_C"/>
    <property type="match status" value="1"/>
</dbReference>
<dbReference type="AlphaFoldDB" id="A0A7W7TUD6"/>
<dbReference type="Gene3D" id="3.30.70.870">
    <property type="entry name" value="Elongation Factor G (Translational Gtpase), domain 3"/>
    <property type="match status" value="1"/>
</dbReference>
<comment type="similarity">
    <text evidence="1 12">Belongs to the TRAFAC class translation factor GTPase superfamily. Classic translation factor GTPase family. LepA subfamily.</text>
</comment>
<dbReference type="Pfam" id="PF06421">
    <property type="entry name" value="LepA_C"/>
    <property type="match status" value="1"/>
</dbReference>
<feature type="binding site" evidence="12">
    <location>
        <begin position="150"/>
        <end position="153"/>
    </location>
    <ligand>
        <name>GTP</name>
        <dbReference type="ChEBI" id="CHEBI:37565"/>
    </ligand>
</feature>
<comment type="similarity">
    <text evidence="10">Belongs to the GTP-binding elongation factor family. LepA subfamily.</text>
</comment>
<gene>
    <name evidence="12" type="primary">lepA</name>
    <name evidence="14" type="ORF">GGE06_000413</name>
</gene>
<dbReference type="GO" id="GO:0045727">
    <property type="term" value="P:positive regulation of translation"/>
    <property type="evidence" value="ECO:0007669"/>
    <property type="project" value="UniProtKB-UniRule"/>
</dbReference>
<dbReference type="InterPro" id="IPR031157">
    <property type="entry name" value="G_TR_CS"/>
</dbReference>
<comment type="catalytic activity">
    <reaction evidence="8 12">
        <text>GTP + H2O = GDP + phosphate + H(+)</text>
        <dbReference type="Rhea" id="RHEA:19669"/>
        <dbReference type="ChEBI" id="CHEBI:15377"/>
        <dbReference type="ChEBI" id="CHEBI:15378"/>
        <dbReference type="ChEBI" id="CHEBI:37565"/>
        <dbReference type="ChEBI" id="CHEBI:43474"/>
        <dbReference type="ChEBI" id="CHEBI:58189"/>
        <dbReference type="EC" id="3.6.5.n1"/>
    </reaction>
</comment>
<dbReference type="NCBIfam" id="TIGR01393">
    <property type="entry name" value="lepA"/>
    <property type="match status" value="1"/>
</dbReference>
<evidence type="ECO:0000256" key="12">
    <source>
        <dbReference type="HAMAP-Rule" id="MF_00071"/>
    </source>
</evidence>
<keyword evidence="7 12" id="KW-0472">Membrane</keyword>
<dbReference type="GO" id="GO:0003924">
    <property type="term" value="F:GTPase activity"/>
    <property type="evidence" value="ECO:0007669"/>
    <property type="project" value="UniProtKB-UniRule"/>
</dbReference>
<name>A0A7W7TUD6_9ACTN</name>
<evidence type="ECO:0000256" key="11">
    <source>
        <dbReference type="ARBA" id="ARBA00066744"/>
    </source>
</evidence>
<organism evidence="14 15">
    <name type="scientific">Streptomyces nymphaeiformis</name>
    <dbReference type="NCBI Taxonomy" id="2663842"/>
    <lineage>
        <taxon>Bacteria</taxon>
        <taxon>Bacillati</taxon>
        <taxon>Actinomycetota</taxon>
        <taxon>Actinomycetes</taxon>
        <taxon>Kitasatosporales</taxon>
        <taxon>Streptomycetaceae</taxon>
        <taxon>Streptomyces</taxon>
    </lineage>
</organism>
<dbReference type="NCBIfam" id="TIGR00231">
    <property type="entry name" value="small_GTP"/>
    <property type="match status" value="1"/>
</dbReference>
<dbReference type="CDD" id="cd01890">
    <property type="entry name" value="LepA"/>
    <property type="match status" value="1"/>
</dbReference>
<accession>A0A7W7TUD6</accession>
<dbReference type="CDD" id="cd16260">
    <property type="entry name" value="EF4_III"/>
    <property type="match status" value="1"/>
</dbReference>
<dbReference type="Gene3D" id="2.40.30.10">
    <property type="entry name" value="Translation factors"/>
    <property type="match status" value="1"/>
</dbReference>
<evidence type="ECO:0000256" key="10">
    <source>
        <dbReference type="ARBA" id="ARBA00061052"/>
    </source>
</evidence>
<dbReference type="Gene3D" id="3.40.50.300">
    <property type="entry name" value="P-loop containing nucleotide triphosphate hydrolases"/>
    <property type="match status" value="1"/>
</dbReference>
<dbReference type="FunFam" id="3.40.50.300:FF:000078">
    <property type="entry name" value="Elongation factor 4"/>
    <property type="match status" value="1"/>
</dbReference>
<dbReference type="PANTHER" id="PTHR43512">
    <property type="entry name" value="TRANSLATION FACTOR GUF1-RELATED"/>
    <property type="match status" value="1"/>
</dbReference>
<dbReference type="InterPro" id="IPR035654">
    <property type="entry name" value="LepA_IV"/>
</dbReference>
<dbReference type="InterPro" id="IPR009000">
    <property type="entry name" value="Transl_B-barrel_sf"/>
</dbReference>
<keyword evidence="4 12" id="KW-0378">Hydrolase</keyword>
<dbReference type="Pfam" id="PF00009">
    <property type="entry name" value="GTP_EFTU"/>
    <property type="match status" value="1"/>
</dbReference>
<dbReference type="InterPro" id="IPR013842">
    <property type="entry name" value="LepA_CTD"/>
</dbReference>
<dbReference type="PROSITE" id="PS00301">
    <property type="entry name" value="G_TR_1"/>
    <property type="match status" value="1"/>
</dbReference>
<dbReference type="HAMAP" id="MF_00071">
    <property type="entry name" value="LepA"/>
    <property type="match status" value="1"/>
</dbReference>
<dbReference type="Pfam" id="PF03144">
    <property type="entry name" value="GTP_EFTU_D2"/>
    <property type="match status" value="1"/>
</dbReference>
<dbReference type="InterPro" id="IPR027417">
    <property type="entry name" value="P-loop_NTPase"/>
</dbReference>
<evidence type="ECO:0000313" key="15">
    <source>
        <dbReference type="Proteomes" id="UP000582643"/>
    </source>
</evidence>
<evidence type="ECO:0000256" key="3">
    <source>
        <dbReference type="ARBA" id="ARBA00022741"/>
    </source>
</evidence>
<dbReference type="SUPFAM" id="SSF52540">
    <property type="entry name" value="P-loop containing nucleoside triphosphate hydrolases"/>
    <property type="match status" value="1"/>
</dbReference>
<feature type="domain" description="Tr-type G" evidence="13">
    <location>
        <begin position="17"/>
        <end position="203"/>
    </location>
</feature>
<dbReference type="FunFam" id="3.30.70.240:FF:000011">
    <property type="entry name" value="Elongation factor 4"/>
    <property type="match status" value="1"/>
</dbReference>
<dbReference type="EMBL" id="JACHJY010000001">
    <property type="protein sequence ID" value="MBB4979525.1"/>
    <property type="molecule type" value="Genomic_DNA"/>
</dbReference>
<keyword evidence="3 12" id="KW-0547">Nucleotide-binding</keyword>
<evidence type="ECO:0000256" key="6">
    <source>
        <dbReference type="ARBA" id="ARBA00023134"/>
    </source>
</evidence>
<dbReference type="FunFam" id="3.30.70.2570:FF:000001">
    <property type="entry name" value="Translation factor GUF1, mitochondrial"/>
    <property type="match status" value="1"/>
</dbReference>
<reference evidence="14 15" key="1">
    <citation type="submission" date="2020-08" db="EMBL/GenBank/DDBJ databases">
        <title>Genomic Encyclopedia of Type Strains, Phase III (KMG-III): the genomes of soil and plant-associated and newly described type strains.</title>
        <authorList>
            <person name="Whitman W."/>
        </authorList>
    </citation>
    <scope>NUCLEOTIDE SEQUENCE [LARGE SCALE GENOMIC DNA]</scope>
    <source>
        <strain evidence="14 15">SFB5A</strain>
    </source>
</reference>
<dbReference type="InterPro" id="IPR004161">
    <property type="entry name" value="EFTu-like_2"/>
</dbReference>
<dbReference type="InterPro" id="IPR006297">
    <property type="entry name" value="EF-4"/>
</dbReference>
<dbReference type="InterPro" id="IPR000640">
    <property type="entry name" value="EFG_V-like"/>
</dbReference>
<dbReference type="CDD" id="cd03699">
    <property type="entry name" value="EF4_II"/>
    <property type="match status" value="1"/>
</dbReference>
<dbReference type="InterPro" id="IPR038363">
    <property type="entry name" value="LepA_C_sf"/>
</dbReference>
<dbReference type="Gene3D" id="3.30.70.2570">
    <property type="entry name" value="Elongation factor 4, C-terminal domain"/>
    <property type="match status" value="1"/>
</dbReference>
<dbReference type="Proteomes" id="UP000582643">
    <property type="component" value="Unassembled WGS sequence"/>
</dbReference>
<keyword evidence="6 12" id="KW-0342">GTP-binding</keyword>
<dbReference type="InterPro" id="IPR000795">
    <property type="entry name" value="T_Tr_GTP-bd_dom"/>
</dbReference>
<dbReference type="GO" id="GO:0003746">
    <property type="term" value="F:translation elongation factor activity"/>
    <property type="evidence" value="ECO:0007669"/>
    <property type="project" value="UniProtKB-UniRule"/>
</dbReference>